<protein>
    <submittedName>
        <fullName evidence="2">Uncharacterized protein</fullName>
    </submittedName>
</protein>
<sequence>MVLGLATLRPKLSHIRDQILTSPDIPSLDDLSSQLLQCYKLHGRPPRAADIVQTSLSGSKSDTSEGQNSLSSVFPSGSELDKYLKFKANIQSSSSHVAFVAQSGNSSVACLTRSSSWIVDSDASDHISGPPLVSSNPPLKSSNLPAPSVSPHPLQVYHRRPRPQPPPNPSASTTDIPYNSPLHQNQSASQAPMASEFMACITFAIQQSAKGSLRMTPHQSD</sequence>
<evidence type="ECO:0000256" key="1">
    <source>
        <dbReference type="SAM" id="MobiDB-lite"/>
    </source>
</evidence>
<gene>
    <name evidence="2" type="ORF">ACH5RR_040625</name>
</gene>
<organism evidence="2 3">
    <name type="scientific">Cinchona calisaya</name>
    <dbReference type="NCBI Taxonomy" id="153742"/>
    <lineage>
        <taxon>Eukaryota</taxon>
        <taxon>Viridiplantae</taxon>
        <taxon>Streptophyta</taxon>
        <taxon>Embryophyta</taxon>
        <taxon>Tracheophyta</taxon>
        <taxon>Spermatophyta</taxon>
        <taxon>Magnoliopsida</taxon>
        <taxon>eudicotyledons</taxon>
        <taxon>Gunneridae</taxon>
        <taxon>Pentapetalae</taxon>
        <taxon>asterids</taxon>
        <taxon>lamiids</taxon>
        <taxon>Gentianales</taxon>
        <taxon>Rubiaceae</taxon>
        <taxon>Cinchonoideae</taxon>
        <taxon>Cinchoneae</taxon>
        <taxon>Cinchona</taxon>
    </lineage>
</organism>
<proteinExistence type="predicted"/>
<name>A0ABD2XSM9_9GENT</name>
<reference evidence="2 3" key="1">
    <citation type="submission" date="2024-11" db="EMBL/GenBank/DDBJ databases">
        <title>A near-complete genome assembly of Cinchona calisaya.</title>
        <authorList>
            <person name="Lian D.C."/>
            <person name="Zhao X.W."/>
            <person name="Wei L."/>
        </authorList>
    </citation>
    <scope>NUCLEOTIDE SEQUENCE [LARGE SCALE GENOMIC DNA]</scope>
    <source>
        <tissue evidence="2">Nenye</tissue>
    </source>
</reference>
<keyword evidence="3" id="KW-1185">Reference proteome</keyword>
<feature type="compositionally biased region" description="Low complexity" evidence="1">
    <location>
        <begin position="130"/>
        <end position="147"/>
    </location>
</feature>
<dbReference type="Proteomes" id="UP001630127">
    <property type="component" value="Unassembled WGS sequence"/>
</dbReference>
<evidence type="ECO:0000313" key="3">
    <source>
        <dbReference type="Proteomes" id="UP001630127"/>
    </source>
</evidence>
<accession>A0ABD2XSM9</accession>
<comment type="caution">
    <text evidence="2">The sequence shown here is derived from an EMBL/GenBank/DDBJ whole genome shotgun (WGS) entry which is preliminary data.</text>
</comment>
<dbReference type="EMBL" id="JBJUIK010000017">
    <property type="protein sequence ID" value="KAL3497893.1"/>
    <property type="molecule type" value="Genomic_DNA"/>
</dbReference>
<feature type="region of interest" description="Disordered" evidence="1">
    <location>
        <begin position="128"/>
        <end position="191"/>
    </location>
</feature>
<feature type="compositionally biased region" description="Polar residues" evidence="1">
    <location>
        <begin position="170"/>
        <end position="191"/>
    </location>
</feature>
<dbReference type="AlphaFoldDB" id="A0ABD2XSM9"/>
<evidence type="ECO:0000313" key="2">
    <source>
        <dbReference type="EMBL" id="KAL3497893.1"/>
    </source>
</evidence>